<name>A0A399IJ79_9CLOT</name>
<reference evidence="1 2" key="1">
    <citation type="submission" date="2018-08" db="EMBL/GenBank/DDBJ databases">
        <title>Genome of Clostridium chromiireducens C1, DSM12136.</title>
        <authorList>
            <person name="Xing M."/>
            <person name="Wei Y."/>
            <person name="Ang E.L."/>
            <person name="Zhao H."/>
            <person name="Zhang Y."/>
        </authorList>
    </citation>
    <scope>NUCLEOTIDE SEQUENCE [LARGE SCALE GENOMIC DNA]</scope>
    <source>
        <strain evidence="1 2">C1</strain>
    </source>
</reference>
<dbReference type="RefSeq" id="WP_119367651.1">
    <property type="nucleotide sequence ID" value="NZ_QXDJ01000005.1"/>
</dbReference>
<gene>
    <name evidence="1" type="ORF">D2A34_19180</name>
</gene>
<dbReference type="Proteomes" id="UP000265930">
    <property type="component" value="Unassembled WGS sequence"/>
</dbReference>
<organism evidence="1 2">
    <name type="scientific">Clostridium chromiireducens</name>
    <dbReference type="NCBI Taxonomy" id="225345"/>
    <lineage>
        <taxon>Bacteria</taxon>
        <taxon>Bacillati</taxon>
        <taxon>Bacillota</taxon>
        <taxon>Clostridia</taxon>
        <taxon>Eubacteriales</taxon>
        <taxon>Clostridiaceae</taxon>
        <taxon>Clostridium</taxon>
    </lineage>
</organism>
<proteinExistence type="predicted"/>
<dbReference type="AlphaFoldDB" id="A0A399IJ79"/>
<sequence>MIKEYSLESLLAGSITLSKKYMKVSDLSREFFKKSVDFAIENNIAVNNPEMEEYRYVAMGSNYRGERVERNFVLVRPLKNELSFHIWRNEYKLDLKDLSYKTTKHNGPDWIVLNADTNEKLNKIFAIILELYGNA</sequence>
<comment type="caution">
    <text evidence="1">The sequence shown here is derived from an EMBL/GenBank/DDBJ whole genome shotgun (WGS) entry which is preliminary data.</text>
</comment>
<evidence type="ECO:0000313" key="1">
    <source>
        <dbReference type="EMBL" id="RII32961.1"/>
    </source>
</evidence>
<accession>A0A399IJ79</accession>
<evidence type="ECO:0000313" key="2">
    <source>
        <dbReference type="Proteomes" id="UP000265930"/>
    </source>
</evidence>
<dbReference type="EMBL" id="QXDJ01000005">
    <property type="protein sequence ID" value="RII32961.1"/>
    <property type="molecule type" value="Genomic_DNA"/>
</dbReference>
<protein>
    <submittedName>
        <fullName evidence="1">Uncharacterized protein</fullName>
    </submittedName>
</protein>